<organism evidence="1 2">
    <name type="scientific">Acanthoscelides obtectus</name>
    <name type="common">Bean weevil</name>
    <name type="synonym">Bruchus obtectus</name>
    <dbReference type="NCBI Taxonomy" id="200917"/>
    <lineage>
        <taxon>Eukaryota</taxon>
        <taxon>Metazoa</taxon>
        <taxon>Ecdysozoa</taxon>
        <taxon>Arthropoda</taxon>
        <taxon>Hexapoda</taxon>
        <taxon>Insecta</taxon>
        <taxon>Pterygota</taxon>
        <taxon>Neoptera</taxon>
        <taxon>Endopterygota</taxon>
        <taxon>Coleoptera</taxon>
        <taxon>Polyphaga</taxon>
        <taxon>Cucujiformia</taxon>
        <taxon>Chrysomeloidea</taxon>
        <taxon>Chrysomelidae</taxon>
        <taxon>Bruchinae</taxon>
        <taxon>Bruchini</taxon>
        <taxon>Acanthoscelides</taxon>
    </lineage>
</organism>
<gene>
    <name evidence="1" type="ORF">ACAOBT_LOCUS30161</name>
</gene>
<sequence>MHELFLINNPELSVKYSYYRKTFKERFSLSFGRPQVDTCCTCEELSNKIKSKALNDVAKSVAVAEKIVYQRRAKKFYSKMKSIVELCQTDPSVGAICVDYMQNLALSVIPVQDTFYLHQLTNIMEEVLEKKIKFHFRFQISCTLAEKGLVTARDFIDGLIKHEFSLGASTAVRTFPDVVAYPNSKVPISAKKMVSIRKFEKLIVEKGEEIENYREIFGWPTVGGTDDDVDEN</sequence>
<dbReference type="AlphaFoldDB" id="A0A9P0MA74"/>
<evidence type="ECO:0000313" key="2">
    <source>
        <dbReference type="Proteomes" id="UP001152888"/>
    </source>
</evidence>
<dbReference type="OrthoDB" id="6749982at2759"/>
<protein>
    <submittedName>
        <fullName evidence="1">Uncharacterized protein</fullName>
    </submittedName>
</protein>
<evidence type="ECO:0000313" key="1">
    <source>
        <dbReference type="EMBL" id="CAH2008315.1"/>
    </source>
</evidence>
<comment type="caution">
    <text evidence="1">The sequence shown here is derived from an EMBL/GenBank/DDBJ whole genome shotgun (WGS) entry which is preliminary data.</text>
</comment>
<dbReference type="Proteomes" id="UP001152888">
    <property type="component" value="Unassembled WGS sequence"/>
</dbReference>
<accession>A0A9P0MA74</accession>
<dbReference type="EMBL" id="CAKOFQ010007800">
    <property type="protein sequence ID" value="CAH2008315.1"/>
    <property type="molecule type" value="Genomic_DNA"/>
</dbReference>
<reference evidence="1" key="1">
    <citation type="submission" date="2022-03" db="EMBL/GenBank/DDBJ databases">
        <authorList>
            <person name="Sayadi A."/>
        </authorList>
    </citation>
    <scope>NUCLEOTIDE SEQUENCE</scope>
</reference>
<keyword evidence="2" id="KW-1185">Reference proteome</keyword>
<proteinExistence type="predicted"/>
<name>A0A9P0MA74_ACAOB</name>